<dbReference type="Proteomes" id="UP000195514">
    <property type="component" value="Chromosome I"/>
</dbReference>
<keyword evidence="2" id="KW-1185">Reference proteome</keyword>
<dbReference type="AlphaFoldDB" id="A0A1Y6K3G3"/>
<evidence type="ECO:0000313" key="2">
    <source>
        <dbReference type="Proteomes" id="UP000195514"/>
    </source>
</evidence>
<organism evidence="1 2">
    <name type="scientific">Candidatus Brevifilum fermentans</name>
    <dbReference type="NCBI Taxonomy" id="1986204"/>
    <lineage>
        <taxon>Bacteria</taxon>
        <taxon>Bacillati</taxon>
        <taxon>Chloroflexota</taxon>
        <taxon>Anaerolineae</taxon>
        <taxon>Anaerolineales</taxon>
        <taxon>Anaerolineaceae</taxon>
        <taxon>Candidatus Brevifilum</taxon>
    </lineage>
</organism>
<accession>A0A1Y6K3G3</accession>
<proteinExistence type="predicted"/>
<dbReference type="EMBL" id="LT859958">
    <property type="protein sequence ID" value="SMX53139.1"/>
    <property type="molecule type" value="Genomic_DNA"/>
</dbReference>
<reference evidence="2" key="1">
    <citation type="submission" date="2017-05" db="EMBL/GenBank/DDBJ databases">
        <authorList>
            <person name="Kirkegaard R."/>
            <person name="Mcilroy J S."/>
        </authorList>
    </citation>
    <scope>NUCLEOTIDE SEQUENCE [LARGE SCALE GENOMIC DNA]</scope>
</reference>
<protein>
    <submittedName>
        <fullName evidence="1">Uncharacterized protein</fullName>
    </submittedName>
</protein>
<sequence>MQFSKYNINVKFLVTRISHYHASESTVSYQNLAPKRVTIVLIKFVSTLFTHLSSPIAAY</sequence>
<name>A0A1Y6K3G3_9CHLR</name>
<dbReference type="KEGG" id="abat:CFX1CAM_0073"/>
<gene>
    <name evidence="1" type="ORF">CFX1CAM_0073</name>
</gene>
<evidence type="ECO:0000313" key="1">
    <source>
        <dbReference type="EMBL" id="SMX53139.1"/>
    </source>
</evidence>